<dbReference type="InterPro" id="IPR036770">
    <property type="entry name" value="Ankyrin_rpt-contain_sf"/>
</dbReference>
<dbReference type="AlphaFoldDB" id="A0AAJ0EJ74"/>
<reference evidence="1" key="1">
    <citation type="submission" date="2021-06" db="EMBL/GenBank/DDBJ databases">
        <title>Comparative genomics, transcriptomics and evolutionary studies reveal genomic signatures of adaptation to plant cell wall in hemibiotrophic fungi.</title>
        <authorList>
            <consortium name="DOE Joint Genome Institute"/>
            <person name="Baroncelli R."/>
            <person name="Diaz J.F."/>
            <person name="Benocci T."/>
            <person name="Peng M."/>
            <person name="Battaglia E."/>
            <person name="Haridas S."/>
            <person name="Andreopoulos W."/>
            <person name="Labutti K."/>
            <person name="Pangilinan J."/>
            <person name="Floch G.L."/>
            <person name="Makela M.R."/>
            <person name="Henrissat B."/>
            <person name="Grigoriev I.V."/>
            <person name="Crouch J.A."/>
            <person name="De Vries R.P."/>
            <person name="Sukno S.A."/>
            <person name="Thon M.R."/>
        </authorList>
    </citation>
    <scope>NUCLEOTIDE SEQUENCE</scope>
    <source>
        <strain evidence="1">CBS 102054</strain>
    </source>
</reference>
<sequence>MQRMFFGWTPLHYGARRDIVGAFPWRGGADINARDLVEWTPLHYACKSEKIMD</sequence>
<dbReference type="GeneID" id="85474548"/>
<evidence type="ECO:0000313" key="2">
    <source>
        <dbReference type="Proteomes" id="UP001243989"/>
    </source>
</evidence>
<protein>
    <recommendedName>
        <fullName evidence="3">Ankyrin repeat protein</fullName>
    </recommendedName>
</protein>
<organism evidence="1 2">
    <name type="scientific">Colletotrichum phormii</name>
    <dbReference type="NCBI Taxonomy" id="359342"/>
    <lineage>
        <taxon>Eukaryota</taxon>
        <taxon>Fungi</taxon>
        <taxon>Dikarya</taxon>
        <taxon>Ascomycota</taxon>
        <taxon>Pezizomycotina</taxon>
        <taxon>Sordariomycetes</taxon>
        <taxon>Hypocreomycetidae</taxon>
        <taxon>Glomerellales</taxon>
        <taxon>Glomerellaceae</taxon>
        <taxon>Colletotrichum</taxon>
        <taxon>Colletotrichum acutatum species complex</taxon>
    </lineage>
</organism>
<dbReference type="RefSeq" id="XP_060449775.1">
    <property type="nucleotide sequence ID" value="XM_060589686.1"/>
</dbReference>
<evidence type="ECO:0000313" key="1">
    <source>
        <dbReference type="EMBL" id="KAK1641168.1"/>
    </source>
</evidence>
<dbReference type="Gene3D" id="1.25.40.20">
    <property type="entry name" value="Ankyrin repeat-containing domain"/>
    <property type="match status" value="1"/>
</dbReference>
<dbReference type="InterPro" id="IPR002110">
    <property type="entry name" value="Ankyrin_rpt"/>
</dbReference>
<dbReference type="Pfam" id="PF00023">
    <property type="entry name" value="Ank"/>
    <property type="match status" value="1"/>
</dbReference>
<evidence type="ECO:0008006" key="3">
    <source>
        <dbReference type="Google" id="ProtNLM"/>
    </source>
</evidence>
<gene>
    <name evidence="1" type="ORF">BDP81DRAFT_418216</name>
</gene>
<comment type="caution">
    <text evidence="1">The sequence shown here is derived from an EMBL/GenBank/DDBJ whole genome shotgun (WGS) entry which is preliminary data.</text>
</comment>
<dbReference type="SUPFAM" id="SSF48403">
    <property type="entry name" value="Ankyrin repeat"/>
    <property type="match status" value="1"/>
</dbReference>
<name>A0AAJ0EJ74_9PEZI</name>
<proteinExistence type="predicted"/>
<dbReference type="Proteomes" id="UP001243989">
    <property type="component" value="Unassembled WGS sequence"/>
</dbReference>
<accession>A0AAJ0EJ74</accession>
<keyword evidence="2" id="KW-1185">Reference proteome</keyword>
<dbReference type="EMBL" id="JAHMHQ010000003">
    <property type="protein sequence ID" value="KAK1641168.1"/>
    <property type="molecule type" value="Genomic_DNA"/>
</dbReference>
<feature type="non-terminal residue" evidence="1">
    <location>
        <position position="53"/>
    </location>
</feature>